<dbReference type="InterPro" id="IPR032710">
    <property type="entry name" value="NTF2-like_dom_sf"/>
</dbReference>
<dbReference type="Gene3D" id="3.10.450.50">
    <property type="match status" value="1"/>
</dbReference>
<keyword evidence="4" id="KW-1185">Reference proteome</keyword>
<dbReference type="Proteomes" id="UP000654918">
    <property type="component" value="Unassembled WGS sequence"/>
</dbReference>
<dbReference type="SUPFAM" id="SSF54427">
    <property type="entry name" value="NTF2-like"/>
    <property type="match status" value="1"/>
</dbReference>
<feature type="region of interest" description="Disordered" evidence="1">
    <location>
        <begin position="245"/>
        <end position="269"/>
    </location>
</feature>
<organism evidence="3 4">
    <name type="scientific">Colletotrichum plurivorum</name>
    <dbReference type="NCBI Taxonomy" id="2175906"/>
    <lineage>
        <taxon>Eukaryota</taxon>
        <taxon>Fungi</taxon>
        <taxon>Dikarya</taxon>
        <taxon>Ascomycota</taxon>
        <taxon>Pezizomycotina</taxon>
        <taxon>Sordariomycetes</taxon>
        <taxon>Hypocreomycetidae</taxon>
        <taxon>Glomerellales</taxon>
        <taxon>Glomerellaceae</taxon>
        <taxon>Colletotrichum</taxon>
        <taxon>Colletotrichum orchidearum species complex</taxon>
    </lineage>
</organism>
<dbReference type="AlphaFoldDB" id="A0A8H6JL64"/>
<feature type="compositionally biased region" description="Basic and acidic residues" evidence="1">
    <location>
        <begin position="62"/>
        <end position="81"/>
    </location>
</feature>
<evidence type="ECO:0000259" key="2">
    <source>
        <dbReference type="SMART" id="SM00382"/>
    </source>
</evidence>
<name>A0A8H6JL64_9PEZI</name>
<dbReference type="CDD" id="cd19481">
    <property type="entry name" value="RecA-like_protease"/>
    <property type="match status" value="1"/>
</dbReference>
<gene>
    <name evidence="3" type="ORF">CPLU01_14353</name>
</gene>
<comment type="caution">
    <text evidence="3">The sequence shown here is derived from an EMBL/GenBank/DDBJ whole genome shotgun (WGS) entry which is preliminary data.</text>
</comment>
<dbReference type="InterPro" id="IPR003593">
    <property type="entry name" value="AAA+_ATPase"/>
</dbReference>
<dbReference type="Pfam" id="PF00004">
    <property type="entry name" value="AAA"/>
    <property type="match status" value="1"/>
</dbReference>
<evidence type="ECO:0000313" key="4">
    <source>
        <dbReference type="Proteomes" id="UP000654918"/>
    </source>
</evidence>
<dbReference type="EMBL" id="WIGO01000376">
    <property type="protein sequence ID" value="KAF6814631.1"/>
    <property type="molecule type" value="Genomic_DNA"/>
</dbReference>
<dbReference type="Pfam" id="PF22942">
    <property type="entry name" value="DUF7025"/>
    <property type="match status" value="1"/>
</dbReference>
<evidence type="ECO:0000256" key="1">
    <source>
        <dbReference type="SAM" id="MobiDB-lite"/>
    </source>
</evidence>
<feature type="region of interest" description="Disordered" evidence="1">
    <location>
        <begin position="879"/>
        <end position="914"/>
    </location>
</feature>
<dbReference type="PANTHER" id="PTHR46411:SF2">
    <property type="entry name" value="AAA+ ATPASE DOMAIN-CONTAINING PROTEIN"/>
    <property type="match status" value="1"/>
</dbReference>
<dbReference type="GO" id="GO:0005524">
    <property type="term" value="F:ATP binding"/>
    <property type="evidence" value="ECO:0007669"/>
    <property type="project" value="InterPro"/>
</dbReference>
<feature type="compositionally biased region" description="Low complexity" evidence="1">
    <location>
        <begin position="879"/>
        <end position="896"/>
    </location>
</feature>
<feature type="compositionally biased region" description="Basic and acidic residues" evidence="1">
    <location>
        <begin position="8"/>
        <end position="32"/>
    </location>
</feature>
<dbReference type="InterPro" id="IPR027417">
    <property type="entry name" value="P-loop_NTPase"/>
</dbReference>
<sequence length="1038" mass="117544">MEAEEVEEAGRRQRIAEREREEARRQAAKEKAMASGRPYNYLEQQSSRRRVKSRRPTYWSSKAHDDGVGPVTEHETDSQTDEHEELMEMPAESIAQIAEFFDIPEQSSFSLGAMRSYIASLQGRFDAVPERKDPRPLVIHRVHDNKKKGSRRSYLDPPHWIEGQAGSQNVLAGASPISNVEAYIDKHPEVCFIVLRDYIASPNHADGSDTDGNGNIGVRPDSEMIVPVERDLASAMKAFAAFSAGKNEKSSDNDDNSDDDDVSLRDTSSSISVDDYRDAEQFSNEWIDGNGPMRFFSPYLPFYHARVAPIEAFAKTLSEDEGAYFQLLVDYITEHYEDEYSVVDDLIARSKITHEYLHYLFRPGIVLVHGRGAGASGYTCTSWLKSPSVPSSSSVAEGKHRIKTLVANLSTHPPSLTRERAPGNKRAMCKNYEVEAWHWDFDGQFIKQTRMLNLENINMSDRQRKSIDDLDVRPLEHADPETRERLRTRGEWVWKCRQQRMIAYRDVGERTHYDAGERHMIDMKTYTEIHQPQKWGMGYYRRPDQLDPDLLTMEEPPDDTFVYMAPLSMKGFNLKTKKWVDLSIDRFAEVQWNTGAFQSLVLHGKTKRLIQALISNQIEAELATDIISGKGNGIIMLLHGGPGTGKTLTAESVAEIAKKPLYPVTCGDIGTEPRDVEKYLESVLHLGKAWGCVVLLDEADVFLEQRSLEDLKRNALVSVFLRVLEYYDGILILTSNRVGTFDEAFKSRIQLAIHYTSLTNHQRTKIWENFFSRLEKLNEEGIDFTDLKDHIEDLAKHKMNGREIRNVITTARQSSRWERKQPKGENYVLNYKVMEEIIETSGKFDSYIKKLNGGMSHDQLAEDEGWRLSKEALMSGLNPSLPSRSPLASASSPRPLTAGSAAAALPNCPPRPATHAEQRAILDDFIQAFYVKMDIEGAMTNHMAENYIQHNLSILSGRENSINTLKQFITPGQANMTVLRSAVDDNLAFVHVRDDSAGPDAEPSTIVDVFRLDGTCIMEHWDVIQQRPANATNPLAMF</sequence>
<dbReference type="GO" id="GO:0016887">
    <property type="term" value="F:ATP hydrolysis activity"/>
    <property type="evidence" value="ECO:0007669"/>
    <property type="project" value="InterPro"/>
</dbReference>
<accession>A0A8H6JL64</accession>
<dbReference type="Pfam" id="PF23232">
    <property type="entry name" value="AAA_lid_13"/>
    <property type="match status" value="1"/>
</dbReference>
<dbReference type="InterPro" id="IPR056599">
    <property type="entry name" value="AAA_lid_fung"/>
</dbReference>
<proteinExistence type="predicted"/>
<dbReference type="PANTHER" id="PTHR46411">
    <property type="entry name" value="FAMILY ATPASE, PUTATIVE-RELATED"/>
    <property type="match status" value="1"/>
</dbReference>
<evidence type="ECO:0000313" key="3">
    <source>
        <dbReference type="EMBL" id="KAF6814631.1"/>
    </source>
</evidence>
<reference evidence="3" key="1">
    <citation type="journal article" date="2020" name="Phytopathology">
        <title>Genome Sequence Resources of Colletotrichum truncatum, C. plurivorum, C. musicola, and C. sojae: Four Species Pathogenic to Soybean (Glycine max).</title>
        <authorList>
            <person name="Rogerio F."/>
            <person name="Boufleur T.R."/>
            <person name="Ciampi-Guillardi M."/>
            <person name="Sukno S.A."/>
            <person name="Thon M.R."/>
            <person name="Massola Junior N.S."/>
            <person name="Baroncelli R."/>
        </authorList>
    </citation>
    <scope>NUCLEOTIDE SEQUENCE</scope>
    <source>
        <strain evidence="3">LFN00145</strain>
    </source>
</reference>
<dbReference type="InterPro" id="IPR003959">
    <property type="entry name" value="ATPase_AAA_core"/>
</dbReference>
<dbReference type="SMART" id="SM00382">
    <property type="entry name" value="AAA"/>
    <property type="match status" value="1"/>
</dbReference>
<feature type="domain" description="AAA+ ATPase" evidence="2">
    <location>
        <begin position="632"/>
        <end position="759"/>
    </location>
</feature>
<protein>
    <submittedName>
        <fullName evidence="3">AAA family ATPase</fullName>
    </submittedName>
</protein>
<feature type="region of interest" description="Disordered" evidence="1">
    <location>
        <begin position="1"/>
        <end position="84"/>
    </location>
</feature>
<dbReference type="InterPro" id="IPR054289">
    <property type="entry name" value="DUF7025"/>
</dbReference>
<dbReference type="SUPFAM" id="SSF52540">
    <property type="entry name" value="P-loop containing nucleoside triphosphate hydrolases"/>
    <property type="match status" value="1"/>
</dbReference>
<dbReference type="Gene3D" id="3.40.50.300">
    <property type="entry name" value="P-loop containing nucleotide triphosphate hydrolases"/>
    <property type="match status" value="1"/>
</dbReference>